<dbReference type="Gene3D" id="3.40.800.20">
    <property type="entry name" value="Histone deacetylase domain"/>
    <property type="match status" value="1"/>
</dbReference>
<dbReference type="InterPro" id="IPR023696">
    <property type="entry name" value="Ureohydrolase_dom_sf"/>
</dbReference>
<evidence type="ECO:0000313" key="5">
    <source>
        <dbReference type="EMBL" id="SUZ81289.1"/>
    </source>
</evidence>
<dbReference type="PANTHER" id="PTHR10625">
    <property type="entry name" value="HISTONE DEACETYLASE HDAC1-RELATED"/>
    <property type="match status" value="1"/>
</dbReference>
<evidence type="ECO:0000259" key="4">
    <source>
        <dbReference type="Pfam" id="PF00850"/>
    </source>
</evidence>
<evidence type="ECO:0000256" key="3">
    <source>
        <dbReference type="ARBA" id="ARBA00022627"/>
    </source>
</evidence>
<dbReference type="Pfam" id="PF00850">
    <property type="entry name" value="Hist_deacetyl"/>
    <property type="match status" value="1"/>
</dbReference>
<dbReference type="EMBL" id="UINC01001461">
    <property type="protein sequence ID" value="SUZ81289.1"/>
    <property type="molecule type" value="Genomic_DNA"/>
</dbReference>
<gene>
    <name evidence="5" type="ORF">METZ01_LOCUS34143</name>
</gene>
<sequence>MTGQDHPRIAFAYADELSEYQLSPQHPLQPIRLKHMHELMQATGLIDLPNISSPHPRSATRGEIESAHDLDYVFNVSAVSDGSLLPDTSKFGLGTSDNPIWTGMYDTTALCVGTTLTASELVMSGKADIGFAPAGGVHHHAMRRYASGFGIFNDAVIAMNAMINAGLRIAYVDIDCHHGDGVQAGYYDSDQVLTISIHESGQWLFPGTGHVQEIGEYDGLGYSVNIPLAPYTQDPEWHAAFDEVITPLIKAFKPDVLFTQLGIDTHFQDPLTHISLTTQGFNLAIKKLAKLGFEIGKWVAVGGGGYDLSAVARSWTMALATMANFNLPKEVPATFKSFKGLTKFADQPPARNESPYLAEIQQFNSKTLDEVRTLIFPKFRI</sequence>
<dbReference type="PANTHER" id="PTHR10625:SF10">
    <property type="entry name" value="HISTONE DEACETYLASE HDAC1"/>
    <property type="match status" value="1"/>
</dbReference>
<feature type="domain" description="Histone deacetylase" evidence="4">
    <location>
        <begin position="26"/>
        <end position="321"/>
    </location>
</feature>
<dbReference type="GO" id="GO:0045150">
    <property type="term" value="P:acetoin catabolic process"/>
    <property type="evidence" value="ECO:0007669"/>
    <property type="project" value="UniProtKB-UniPathway"/>
</dbReference>
<proteinExistence type="predicted"/>
<evidence type="ECO:0000256" key="2">
    <source>
        <dbReference type="ARBA" id="ARBA00020218"/>
    </source>
</evidence>
<dbReference type="InterPro" id="IPR000286">
    <property type="entry name" value="HDACs"/>
</dbReference>
<reference evidence="5" key="1">
    <citation type="submission" date="2018-05" db="EMBL/GenBank/DDBJ databases">
        <authorList>
            <person name="Lanie J.A."/>
            <person name="Ng W.-L."/>
            <person name="Kazmierczak K.M."/>
            <person name="Andrzejewski T.M."/>
            <person name="Davidsen T.M."/>
            <person name="Wayne K.J."/>
            <person name="Tettelin H."/>
            <person name="Glass J.I."/>
            <person name="Rusch D."/>
            <person name="Podicherti R."/>
            <person name="Tsui H.-C.T."/>
            <person name="Winkler M.E."/>
        </authorList>
    </citation>
    <scope>NUCLEOTIDE SEQUENCE</scope>
</reference>
<protein>
    <recommendedName>
        <fullName evidence="2">Acetoin utilization protein AcuC</fullName>
    </recommendedName>
</protein>
<dbReference type="AlphaFoldDB" id="A0A381QRX4"/>
<evidence type="ECO:0000256" key="1">
    <source>
        <dbReference type="ARBA" id="ARBA00005101"/>
    </source>
</evidence>
<dbReference type="GO" id="GO:0040029">
    <property type="term" value="P:epigenetic regulation of gene expression"/>
    <property type="evidence" value="ECO:0007669"/>
    <property type="project" value="TreeGrafter"/>
</dbReference>
<name>A0A381QRX4_9ZZZZ</name>
<comment type="pathway">
    <text evidence="1">Ketone degradation; acetoin degradation.</text>
</comment>
<accession>A0A381QRX4</accession>
<dbReference type="InterPro" id="IPR023801">
    <property type="entry name" value="His_deacetylse_dom"/>
</dbReference>
<dbReference type="SUPFAM" id="SSF52768">
    <property type="entry name" value="Arginase/deacetylase"/>
    <property type="match status" value="1"/>
</dbReference>
<dbReference type="GO" id="GO:0004407">
    <property type="term" value="F:histone deacetylase activity"/>
    <property type="evidence" value="ECO:0007669"/>
    <property type="project" value="TreeGrafter"/>
</dbReference>
<keyword evidence="3" id="KW-0006">Acetoin catabolism</keyword>
<dbReference type="PRINTS" id="PR01272">
    <property type="entry name" value="ACUCPROTEIN"/>
</dbReference>
<dbReference type="InterPro" id="IPR003085">
    <property type="entry name" value="AcuC"/>
</dbReference>
<dbReference type="CDD" id="cd09994">
    <property type="entry name" value="HDAC_AcuC_like"/>
    <property type="match status" value="1"/>
</dbReference>
<dbReference type="InterPro" id="IPR037138">
    <property type="entry name" value="His_deacetylse_dom_sf"/>
</dbReference>
<dbReference type="UniPathway" id="UPA00040"/>
<organism evidence="5">
    <name type="scientific">marine metagenome</name>
    <dbReference type="NCBI Taxonomy" id="408172"/>
    <lineage>
        <taxon>unclassified sequences</taxon>
        <taxon>metagenomes</taxon>
        <taxon>ecological metagenomes</taxon>
    </lineage>
</organism>
<dbReference type="PRINTS" id="PR01270">
    <property type="entry name" value="HDASUPER"/>
</dbReference>